<keyword evidence="8" id="KW-1185">Reference proteome</keyword>
<dbReference type="SUPFAM" id="SSF88659">
    <property type="entry name" value="Sigma3 and sigma4 domains of RNA polymerase sigma factors"/>
    <property type="match status" value="1"/>
</dbReference>
<evidence type="ECO:0000256" key="1">
    <source>
        <dbReference type="ARBA" id="ARBA00010641"/>
    </source>
</evidence>
<evidence type="ECO:0000256" key="4">
    <source>
        <dbReference type="ARBA" id="ARBA00023163"/>
    </source>
</evidence>
<gene>
    <name evidence="7" type="ORF">SAMN05216225_10846</name>
</gene>
<dbReference type="CDD" id="cd06171">
    <property type="entry name" value="Sigma70_r4"/>
    <property type="match status" value="1"/>
</dbReference>
<dbReference type="SUPFAM" id="SSF88946">
    <property type="entry name" value="Sigma2 domain of RNA polymerase sigma factors"/>
    <property type="match status" value="1"/>
</dbReference>
<dbReference type="NCBIfam" id="TIGR02937">
    <property type="entry name" value="sigma70-ECF"/>
    <property type="match status" value="1"/>
</dbReference>
<dbReference type="STRING" id="930117.SAMN05216225_10846"/>
<dbReference type="GO" id="GO:0003677">
    <property type="term" value="F:DNA binding"/>
    <property type="evidence" value="ECO:0007669"/>
    <property type="project" value="InterPro"/>
</dbReference>
<proteinExistence type="inferred from homology"/>
<dbReference type="InterPro" id="IPR013325">
    <property type="entry name" value="RNA_pol_sigma_r2"/>
</dbReference>
<keyword evidence="2" id="KW-0805">Transcription regulation</keyword>
<dbReference type="InterPro" id="IPR036388">
    <property type="entry name" value="WH-like_DNA-bd_sf"/>
</dbReference>
<sequence>MAALHNKILVKKIKKKDMHAIIDWFETRQTKFYRIGWAYLHNHHDVEDVFQTTILKIYDKIAQLRNPEYFESWATSIFINECKNLYRKNKRNDVDEREPIDNTHIQDLRMDIVEALDHMEEKYQEIINLRYFSDFSQEKIAEILEVPIGTVKSRIYRGLKLLRTKMERGV</sequence>
<dbReference type="AlphaFoldDB" id="A0A1M5NM23"/>
<dbReference type="Pfam" id="PF04542">
    <property type="entry name" value="Sigma70_r2"/>
    <property type="match status" value="1"/>
</dbReference>
<evidence type="ECO:0000313" key="8">
    <source>
        <dbReference type="Proteomes" id="UP000183988"/>
    </source>
</evidence>
<dbReference type="InterPro" id="IPR039425">
    <property type="entry name" value="RNA_pol_sigma-70-like"/>
</dbReference>
<feature type="domain" description="RNA polymerase sigma-70 region 2" evidence="5">
    <location>
        <begin position="26"/>
        <end position="91"/>
    </location>
</feature>
<dbReference type="EMBL" id="FQVW01000084">
    <property type="protein sequence ID" value="SHG90562.1"/>
    <property type="molecule type" value="Genomic_DNA"/>
</dbReference>
<dbReference type="Proteomes" id="UP000183988">
    <property type="component" value="Unassembled WGS sequence"/>
</dbReference>
<evidence type="ECO:0000259" key="5">
    <source>
        <dbReference type="Pfam" id="PF04542"/>
    </source>
</evidence>
<dbReference type="Gene3D" id="1.10.10.10">
    <property type="entry name" value="Winged helix-like DNA-binding domain superfamily/Winged helix DNA-binding domain"/>
    <property type="match status" value="1"/>
</dbReference>
<evidence type="ECO:0000259" key="6">
    <source>
        <dbReference type="Pfam" id="PF08281"/>
    </source>
</evidence>
<dbReference type="GO" id="GO:0006352">
    <property type="term" value="P:DNA-templated transcription initiation"/>
    <property type="evidence" value="ECO:0007669"/>
    <property type="project" value="InterPro"/>
</dbReference>
<evidence type="ECO:0000256" key="2">
    <source>
        <dbReference type="ARBA" id="ARBA00023015"/>
    </source>
</evidence>
<name>A0A1M5NM23_9BACI</name>
<comment type="similarity">
    <text evidence="1">Belongs to the sigma-70 factor family. ECF subfamily.</text>
</comment>
<dbReference type="InterPro" id="IPR014284">
    <property type="entry name" value="RNA_pol_sigma-70_dom"/>
</dbReference>
<dbReference type="InterPro" id="IPR013324">
    <property type="entry name" value="RNA_pol_sigma_r3/r4-like"/>
</dbReference>
<dbReference type="RefSeq" id="WP_234982746.1">
    <property type="nucleotide sequence ID" value="NZ_FQVW01000084.1"/>
</dbReference>
<reference evidence="7 8" key="1">
    <citation type="submission" date="2016-11" db="EMBL/GenBank/DDBJ databases">
        <authorList>
            <person name="Jaros S."/>
            <person name="Januszkiewicz K."/>
            <person name="Wedrychowicz H."/>
        </authorList>
    </citation>
    <scope>NUCLEOTIDE SEQUENCE [LARGE SCALE GENOMIC DNA]</scope>
    <source>
        <strain evidence="7 8">IBRC-M 10683</strain>
    </source>
</reference>
<accession>A0A1M5NM23</accession>
<keyword evidence="3" id="KW-0731">Sigma factor</keyword>
<protein>
    <submittedName>
        <fullName evidence="7">RNA polymerase sigma-70 factor, ECF subfamily</fullName>
    </submittedName>
</protein>
<dbReference type="PANTHER" id="PTHR43133">
    <property type="entry name" value="RNA POLYMERASE ECF-TYPE SIGMA FACTO"/>
    <property type="match status" value="1"/>
</dbReference>
<evidence type="ECO:0000256" key="3">
    <source>
        <dbReference type="ARBA" id="ARBA00023082"/>
    </source>
</evidence>
<dbReference type="InterPro" id="IPR013249">
    <property type="entry name" value="RNA_pol_sigma70_r4_t2"/>
</dbReference>
<keyword evidence="4" id="KW-0804">Transcription</keyword>
<dbReference type="Gene3D" id="1.10.1740.10">
    <property type="match status" value="1"/>
</dbReference>
<dbReference type="PANTHER" id="PTHR43133:SF51">
    <property type="entry name" value="RNA POLYMERASE SIGMA FACTOR"/>
    <property type="match status" value="1"/>
</dbReference>
<evidence type="ECO:0000313" key="7">
    <source>
        <dbReference type="EMBL" id="SHG90562.1"/>
    </source>
</evidence>
<dbReference type="GO" id="GO:0016987">
    <property type="term" value="F:sigma factor activity"/>
    <property type="evidence" value="ECO:0007669"/>
    <property type="project" value="UniProtKB-KW"/>
</dbReference>
<dbReference type="Pfam" id="PF08281">
    <property type="entry name" value="Sigma70_r4_2"/>
    <property type="match status" value="1"/>
</dbReference>
<organism evidence="7 8">
    <name type="scientific">Ornithinibacillus halophilus</name>
    <dbReference type="NCBI Taxonomy" id="930117"/>
    <lineage>
        <taxon>Bacteria</taxon>
        <taxon>Bacillati</taxon>
        <taxon>Bacillota</taxon>
        <taxon>Bacilli</taxon>
        <taxon>Bacillales</taxon>
        <taxon>Bacillaceae</taxon>
        <taxon>Ornithinibacillus</taxon>
    </lineage>
</organism>
<dbReference type="InterPro" id="IPR007627">
    <property type="entry name" value="RNA_pol_sigma70_r2"/>
</dbReference>
<feature type="domain" description="RNA polymerase sigma factor 70 region 4 type 2" evidence="6">
    <location>
        <begin position="110"/>
        <end position="162"/>
    </location>
</feature>